<protein>
    <submittedName>
        <fullName evidence="2">Uncharacterized protein</fullName>
    </submittedName>
</protein>
<sequence>MGMAEDGKFGSGYEAIFGKGGKKPAAKPAAKAATPTPTAKKKPAAKKK</sequence>
<gene>
    <name evidence="2" type="ORF">ETAA1_21700</name>
</gene>
<dbReference type="KEGG" id="uli:ETAA1_21700"/>
<dbReference type="EMBL" id="CP036273">
    <property type="protein sequence ID" value="QDU20225.1"/>
    <property type="molecule type" value="Genomic_DNA"/>
</dbReference>
<accession>A0A517XRT9</accession>
<organism evidence="2 3">
    <name type="scientific">Urbifossiella limnaea</name>
    <dbReference type="NCBI Taxonomy" id="2528023"/>
    <lineage>
        <taxon>Bacteria</taxon>
        <taxon>Pseudomonadati</taxon>
        <taxon>Planctomycetota</taxon>
        <taxon>Planctomycetia</taxon>
        <taxon>Gemmatales</taxon>
        <taxon>Gemmataceae</taxon>
        <taxon>Urbifossiella</taxon>
    </lineage>
</organism>
<evidence type="ECO:0000313" key="2">
    <source>
        <dbReference type="EMBL" id="QDU20225.1"/>
    </source>
</evidence>
<feature type="region of interest" description="Disordered" evidence="1">
    <location>
        <begin position="17"/>
        <end position="48"/>
    </location>
</feature>
<dbReference type="Proteomes" id="UP000319576">
    <property type="component" value="Chromosome"/>
</dbReference>
<reference evidence="2 3" key="1">
    <citation type="submission" date="2019-02" db="EMBL/GenBank/DDBJ databases">
        <title>Deep-cultivation of Planctomycetes and their phenomic and genomic characterization uncovers novel biology.</title>
        <authorList>
            <person name="Wiegand S."/>
            <person name="Jogler M."/>
            <person name="Boedeker C."/>
            <person name="Pinto D."/>
            <person name="Vollmers J."/>
            <person name="Rivas-Marin E."/>
            <person name="Kohn T."/>
            <person name="Peeters S.H."/>
            <person name="Heuer A."/>
            <person name="Rast P."/>
            <person name="Oberbeckmann S."/>
            <person name="Bunk B."/>
            <person name="Jeske O."/>
            <person name="Meyerdierks A."/>
            <person name="Storesund J.E."/>
            <person name="Kallscheuer N."/>
            <person name="Luecker S."/>
            <person name="Lage O.M."/>
            <person name="Pohl T."/>
            <person name="Merkel B.J."/>
            <person name="Hornburger P."/>
            <person name="Mueller R.-W."/>
            <person name="Bruemmer F."/>
            <person name="Labrenz M."/>
            <person name="Spormann A.M."/>
            <person name="Op den Camp H."/>
            <person name="Overmann J."/>
            <person name="Amann R."/>
            <person name="Jetten M.S.M."/>
            <person name="Mascher T."/>
            <person name="Medema M.H."/>
            <person name="Devos D.P."/>
            <person name="Kaster A.-K."/>
            <person name="Ovreas L."/>
            <person name="Rohde M."/>
            <person name="Galperin M.Y."/>
            <person name="Jogler C."/>
        </authorList>
    </citation>
    <scope>NUCLEOTIDE SEQUENCE [LARGE SCALE GENOMIC DNA]</scope>
    <source>
        <strain evidence="2 3">ETA_A1</strain>
    </source>
</reference>
<feature type="compositionally biased region" description="Low complexity" evidence="1">
    <location>
        <begin position="26"/>
        <end position="38"/>
    </location>
</feature>
<feature type="compositionally biased region" description="Basic residues" evidence="1">
    <location>
        <begin position="39"/>
        <end position="48"/>
    </location>
</feature>
<keyword evidence="3" id="KW-1185">Reference proteome</keyword>
<evidence type="ECO:0000313" key="3">
    <source>
        <dbReference type="Proteomes" id="UP000319576"/>
    </source>
</evidence>
<evidence type="ECO:0000256" key="1">
    <source>
        <dbReference type="SAM" id="MobiDB-lite"/>
    </source>
</evidence>
<proteinExistence type="predicted"/>
<dbReference type="AlphaFoldDB" id="A0A517XRT9"/>
<name>A0A517XRT9_9BACT</name>